<dbReference type="EMBL" id="MCGE01000003">
    <property type="protein sequence ID" value="ORZ23388.1"/>
    <property type="molecule type" value="Genomic_DNA"/>
</dbReference>
<dbReference type="Proteomes" id="UP000193560">
    <property type="component" value="Unassembled WGS sequence"/>
</dbReference>
<organism evidence="1 2">
    <name type="scientific">Absidia repens</name>
    <dbReference type="NCBI Taxonomy" id="90262"/>
    <lineage>
        <taxon>Eukaryota</taxon>
        <taxon>Fungi</taxon>
        <taxon>Fungi incertae sedis</taxon>
        <taxon>Mucoromycota</taxon>
        <taxon>Mucoromycotina</taxon>
        <taxon>Mucoromycetes</taxon>
        <taxon>Mucorales</taxon>
        <taxon>Cunninghamellaceae</taxon>
        <taxon>Absidia</taxon>
    </lineage>
</organism>
<comment type="caution">
    <text evidence="1">The sequence shown here is derived from an EMBL/GenBank/DDBJ whole genome shotgun (WGS) entry which is preliminary data.</text>
</comment>
<dbReference type="PANTHER" id="PTHR28243">
    <property type="entry name" value="AGL049CP"/>
    <property type="match status" value="1"/>
</dbReference>
<dbReference type="OrthoDB" id="434253at2759"/>
<protein>
    <recommendedName>
        <fullName evidence="3">Pyridoxamine 5'-phosphate oxidase-domain-containing protein</fullName>
    </recommendedName>
</protein>
<dbReference type="InterPro" id="IPR012349">
    <property type="entry name" value="Split_barrel_FMN-bd"/>
</dbReference>
<sequence>MFGLSSPTSPTSPHPTPNTAVPWYSDLKKSYNRNFLYSDEPVFLSMSNIKRSGDISMHCIQFQSFVEEDERFLVFHIALNDTLMGDIKSDPNARLCWTMPKSKEYFKLRGKFYIASSPLQVTRFPPPKPSDSKLSAVEFWENERQKQWKSLPKNVRATYTWPSRGDYPRADNASFACQSLDSYSGDDGSKLKVVHDIAMDNYCLLVYKVTEMEYFDYNSFPPRRNVFTFSVKENKWSTQELNP</sequence>
<gene>
    <name evidence="1" type="ORF">BCR42DRAFT_367064</name>
</gene>
<reference evidence="1 2" key="1">
    <citation type="submission" date="2016-07" db="EMBL/GenBank/DDBJ databases">
        <title>Pervasive Adenine N6-methylation of Active Genes in Fungi.</title>
        <authorList>
            <consortium name="DOE Joint Genome Institute"/>
            <person name="Mondo S.J."/>
            <person name="Dannebaum R.O."/>
            <person name="Kuo R.C."/>
            <person name="Labutti K."/>
            <person name="Haridas S."/>
            <person name="Kuo A."/>
            <person name="Salamov A."/>
            <person name="Ahrendt S.R."/>
            <person name="Lipzen A."/>
            <person name="Sullivan W."/>
            <person name="Andreopoulos W.B."/>
            <person name="Clum A."/>
            <person name="Lindquist E."/>
            <person name="Daum C."/>
            <person name="Ramamoorthy G.K."/>
            <person name="Gryganskyi A."/>
            <person name="Culley D."/>
            <person name="Magnuson J.K."/>
            <person name="James T.Y."/>
            <person name="O'Malley M.A."/>
            <person name="Stajich J.E."/>
            <person name="Spatafora J.W."/>
            <person name="Visel A."/>
            <person name="Grigoriev I.V."/>
        </authorList>
    </citation>
    <scope>NUCLEOTIDE SEQUENCE [LARGE SCALE GENOMIC DNA]</scope>
    <source>
        <strain evidence="1 2">NRRL 1336</strain>
    </source>
</reference>
<evidence type="ECO:0008006" key="3">
    <source>
        <dbReference type="Google" id="ProtNLM"/>
    </source>
</evidence>
<proteinExistence type="predicted"/>
<dbReference type="SUPFAM" id="SSF50475">
    <property type="entry name" value="FMN-binding split barrel"/>
    <property type="match status" value="1"/>
</dbReference>
<dbReference type="AlphaFoldDB" id="A0A1X2IWF8"/>
<evidence type="ECO:0000313" key="1">
    <source>
        <dbReference type="EMBL" id="ORZ23388.1"/>
    </source>
</evidence>
<dbReference type="Gene3D" id="2.30.110.10">
    <property type="entry name" value="Electron Transport, Fmn-binding Protein, Chain A"/>
    <property type="match status" value="1"/>
</dbReference>
<keyword evidence="2" id="KW-1185">Reference proteome</keyword>
<accession>A0A1X2IWF8</accession>
<dbReference type="PANTHER" id="PTHR28243:SF1">
    <property type="entry name" value="PYRIDOXAMINE 5'-PHOSPHATE OXIDASE ALR4036 FAMILY FMN-BINDING DOMAIN-CONTAINING PROTEIN"/>
    <property type="match status" value="1"/>
</dbReference>
<evidence type="ECO:0000313" key="2">
    <source>
        <dbReference type="Proteomes" id="UP000193560"/>
    </source>
</evidence>
<name>A0A1X2IWF8_9FUNG</name>